<comment type="caution">
    <text evidence="2">The sequence shown here is derived from an EMBL/GenBank/DDBJ whole genome shotgun (WGS) entry which is preliminary data.</text>
</comment>
<proteinExistence type="predicted"/>
<organism evidence="2 3">
    <name type="scientific">Blautia hydrogenotrophica (strain DSM 10507 / JCM 14656 / S5a33)</name>
    <name type="common">Ruminococcus hydrogenotrophicus</name>
    <dbReference type="NCBI Taxonomy" id="476272"/>
    <lineage>
        <taxon>Bacteria</taxon>
        <taxon>Bacillati</taxon>
        <taxon>Bacillota</taxon>
        <taxon>Clostridia</taxon>
        <taxon>Lachnospirales</taxon>
        <taxon>Lachnospiraceae</taxon>
        <taxon>Blautia</taxon>
    </lineage>
</organism>
<accession>C0CK37</accession>
<dbReference type="PATRIC" id="fig|476272.21.peg.2553"/>
<evidence type="ECO:0000313" key="3">
    <source>
        <dbReference type="Proteomes" id="UP000003100"/>
    </source>
</evidence>
<feature type="compositionally biased region" description="Polar residues" evidence="1">
    <location>
        <begin position="66"/>
        <end position="82"/>
    </location>
</feature>
<dbReference type="EMBL" id="ACBZ01000056">
    <property type="protein sequence ID" value="EEG49876.1"/>
    <property type="molecule type" value="Genomic_DNA"/>
</dbReference>
<feature type="region of interest" description="Disordered" evidence="1">
    <location>
        <begin position="35"/>
        <end position="139"/>
    </location>
</feature>
<feature type="compositionally biased region" description="Acidic residues" evidence="1">
    <location>
        <begin position="125"/>
        <end position="139"/>
    </location>
</feature>
<keyword evidence="3" id="KW-1185">Reference proteome</keyword>
<protein>
    <submittedName>
        <fullName evidence="2">Uncharacterized protein</fullName>
    </submittedName>
</protein>
<sequence length="139" mass="14794">MKRSAQGREDNMEMRKRIAAVLCLFLAAGMVVFSGCGKEKSEEETQIKELVKESPTPTVQPEADNPENTQTKDGVSMTNDYLNQKEAGQAPNISDNENVSSEDSTDQGENGADGSGDQTGAGEDGSGEETADQDGSDEQ</sequence>
<reference evidence="2 3" key="1">
    <citation type="submission" date="2009-01" db="EMBL/GenBank/DDBJ databases">
        <authorList>
            <person name="Fulton L."/>
            <person name="Clifton S."/>
            <person name="Fulton B."/>
            <person name="Xu J."/>
            <person name="Minx P."/>
            <person name="Pepin K.H."/>
            <person name="Johnson M."/>
            <person name="Bhonagiri V."/>
            <person name="Nash W.E."/>
            <person name="Mardis E.R."/>
            <person name="Wilson R.K."/>
        </authorList>
    </citation>
    <scope>NUCLEOTIDE SEQUENCE [LARGE SCALE GENOMIC DNA]</scope>
    <source>
        <strain evidence="3">DSM 10507 / JCM 14656 / S5a33</strain>
    </source>
</reference>
<reference evidence="2 3" key="2">
    <citation type="submission" date="2009-02" db="EMBL/GenBank/DDBJ databases">
        <title>Draft genome sequence of Blautia hydrogenotrophica DSM 10507 (Ruminococcus hydrogenotrophicus DSM 10507).</title>
        <authorList>
            <person name="Sudarsanam P."/>
            <person name="Ley R."/>
            <person name="Guruge J."/>
            <person name="Turnbaugh P.J."/>
            <person name="Mahowald M."/>
            <person name="Liep D."/>
            <person name="Gordon J."/>
        </authorList>
    </citation>
    <scope>NUCLEOTIDE SEQUENCE [LARGE SCALE GENOMIC DNA]</scope>
    <source>
        <strain evidence="3">DSM 10507 / JCM 14656 / S5a33</strain>
    </source>
</reference>
<evidence type="ECO:0000256" key="1">
    <source>
        <dbReference type="SAM" id="MobiDB-lite"/>
    </source>
</evidence>
<feature type="compositionally biased region" description="Polar residues" evidence="1">
    <location>
        <begin position="91"/>
        <end position="102"/>
    </location>
</feature>
<dbReference type="Proteomes" id="UP000003100">
    <property type="component" value="Unassembled WGS sequence"/>
</dbReference>
<dbReference type="AlphaFoldDB" id="C0CK37"/>
<gene>
    <name evidence="2" type="ORF">RUMHYD_01207</name>
</gene>
<name>C0CK37_BLAHS</name>
<evidence type="ECO:0000313" key="2">
    <source>
        <dbReference type="EMBL" id="EEG49876.1"/>
    </source>
</evidence>
<feature type="compositionally biased region" description="Gly residues" evidence="1">
    <location>
        <begin position="111"/>
        <end position="124"/>
    </location>
</feature>
<dbReference type="HOGENOM" id="CLU_1841249_0_0_9"/>
<feature type="compositionally biased region" description="Basic and acidic residues" evidence="1">
    <location>
        <begin position="37"/>
        <end position="52"/>
    </location>
</feature>